<dbReference type="FunFam" id="3.40.50.300:FF:000287">
    <property type="entry name" value="Multidrug ABC transporter ATP-binding protein"/>
    <property type="match status" value="1"/>
</dbReference>
<dbReference type="GO" id="GO:0015421">
    <property type="term" value="F:ABC-type oligopeptide transporter activity"/>
    <property type="evidence" value="ECO:0007669"/>
    <property type="project" value="TreeGrafter"/>
</dbReference>
<dbReference type="GO" id="GO:0016887">
    <property type="term" value="F:ATP hydrolysis activity"/>
    <property type="evidence" value="ECO:0007669"/>
    <property type="project" value="InterPro"/>
</dbReference>
<dbReference type="InterPro" id="IPR027417">
    <property type="entry name" value="P-loop_NTPase"/>
</dbReference>
<dbReference type="GO" id="GO:0005524">
    <property type="term" value="F:ATP binding"/>
    <property type="evidence" value="ECO:0007669"/>
    <property type="project" value="UniProtKB-KW"/>
</dbReference>
<dbReference type="SUPFAM" id="SSF52540">
    <property type="entry name" value="P-loop containing nucleoside triphosphate hydrolases"/>
    <property type="match status" value="1"/>
</dbReference>
<dbReference type="InterPro" id="IPR003439">
    <property type="entry name" value="ABC_transporter-like_ATP-bd"/>
</dbReference>
<dbReference type="PANTHER" id="PTHR43394:SF1">
    <property type="entry name" value="ATP-BINDING CASSETTE SUB-FAMILY B MEMBER 10, MITOCHONDRIAL"/>
    <property type="match status" value="1"/>
</dbReference>
<keyword evidence="8 10" id="KW-0472">Membrane</keyword>
<evidence type="ECO:0000256" key="4">
    <source>
        <dbReference type="ARBA" id="ARBA00022692"/>
    </source>
</evidence>
<dbReference type="PROSITE" id="PS50893">
    <property type="entry name" value="ABC_TRANSPORTER_2"/>
    <property type="match status" value="1"/>
</dbReference>
<keyword evidence="7 10" id="KW-1133">Transmembrane helix</keyword>
<evidence type="ECO:0000256" key="2">
    <source>
        <dbReference type="ARBA" id="ARBA00022448"/>
    </source>
</evidence>
<keyword evidence="2" id="KW-0813">Transport</keyword>
<evidence type="ECO:0000256" key="7">
    <source>
        <dbReference type="ARBA" id="ARBA00022989"/>
    </source>
</evidence>
<evidence type="ECO:0000256" key="10">
    <source>
        <dbReference type="SAM" id="Phobius"/>
    </source>
</evidence>
<dbReference type="PANTHER" id="PTHR43394">
    <property type="entry name" value="ATP-DEPENDENT PERMEASE MDL1, MITOCHONDRIAL"/>
    <property type="match status" value="1"/>
</dbReference>
<dbReference type="InterPro" id="IPR011527">
    <property type="entry name" value="ABC1_TM_dom"/>
</dbReference>
<dbReference type="InterPro" id="IPR003593">
    <property type="entry name" value="AAA+_ATPase"/>
</dbReference>
<feature type="transmembrane region" description="Helical" evidence="10">
    <location>
        <begin position="86"/>
        <end position="112"/>
    </location>
</feature>
<proteinExistence type="predicted"/>
<feature type="region of interest" description="Disordered" evidence="9">
    <location>
        <begin position="1"/>
        <end position="20"/>
    </location>
</feature>
<feature type="domain" description="ABC transporter" evidence="11">
    <location>
        <begin position="379"/>
        <end position="613"/>
    </location>
</feature>
<evidence type="ECO:0000313" key="13">
    <source>
        <dbReference type="EMBL" id="KYD22750.1"/>
    </source>
</evidence>
<dbReference type="GO" id="GO:0005886">
    <property type="term" value="C:plasma membrane"/>
    <property type="evidence" value="ECO:0007669"/>
    <property type="project" value="UniProtKB-SubCell"/>
</dbReference>
<keyword evidence="3" id="KW-1003">Cell membrane</keyword>
<dbReference type="CDD" id="cd03254">
    <property type="entry name" value="ABCC_Glucan_exporter_like"/>
    <property type="match status" value="1"/>
</dbReference>
<feature type="domain" description="ABC transmembrane type-1" evidence="12">
    <location>
        <begin position="51"/>
        <end position="345"/>
    </location>
</feature>
<keyword evidence="6" id="KW-0067">ATP-binding</keyword>
<dbReference type="PROSITE" id="PS00211">
    <property type="entry name" value="ABC_TRANSPORTER_1"/>
    <property type="match status" value="1"/>
</dbReference>
<dbReference type="Proteomes" id="UP000075683">
    <property type="component" value="Unassembled WGS sequence"/>
</dbReference>
<evidence type="ECO:0000256" key="8">
    <source>
        <dbReference type="ARBA" id="ARBA00023136"/>
    </source>
</evidence>
<name>A0A150MDV8_9BACI</name>
<evidence type="ECO:0000259" key="11">
    <source>
        <dbReference type="PROSITE" id="PS50893"/>
    </source>
</evidence>
<evidence type="ECO:0000256" key="9">
    <source>
        <dbReference type="SAM" id="MobiDB-lite"/>
    </source>
</evidence>
<evidence type="ECO:0000256" key="5">
    <source>
        <dbReference type="ARBA" id="ARBA00022741"/>
    </source>
</evidence>
<dbReference type="STRING" id="301148.B4135_1085"/>
<dbReference type="Pfam" id="PF00664">
    <property type="entry name" value="ABC_membrane"/>
    <property type="match status" value="1"/>
</dbReference>
<comment type="subcellular location">
    <subcellularLocation>
        <location evidence="1">Cell membrane</location>
        <topology evidence="1">Multi-pass membrane protein</topology>
    </subcellularLocation>
</comment>
<reference evidence="13 14" key="1">
    <citation type="submission" date="2016-01" db="EMBL/GenBank/DDBJ databases">
        <title>Draft Genome Sequences of Seven Thermophilic Sporeformers Isolated from Foods.</title>
        <authorList>
            <person name="Berendsen E.M."/>
            <person name="Wells-Bennik M.H."/>
            <person name="Krawcyk A.O."/>
            <person name="De Jong A."/>
            <person name="Holsappel S."/>
            <person name="Eijlander R.T."/>
            <person name="Kuipers O.P."/>
        </authorList>
    </citation>
    <scope>NUCLEOTIDE SEQUENCE [LARGE SCALE GENOMIC DNA]</scope>
    <source>
        <strain evidence="13 14">B4135</strain>
    </source>
</reference>
<protein>
    <recommendedName>
        <fullName evidence="15">ABC transporter</fullName>
    </recommendedName>
</protein>
<gene>
    <name evidence="13" type="ORF">B4135_1085</name>
</gene>
<sequence>MKNEKRPFRTNHPHARGGPMGLGMPVEKPKNFRGTLKRLLRYLQPYRWRLAAVLGAAVLSTVFAIASPKILGKATTKIFEGLMAKWQGIPGAAIDFAYIGQILLILAGLYLFSSAFQYVQQYLMAGVAQQTVYQLRKELDEKLSRVPLKYYDTRTNGEILSRIVNDVDNVSNTLQQSLTQIITSLVTIVGVFVMMLTISPLMTLFIMLTLPLSFLTTVFIASKSQKYFKGQQAAIGELNGHVEEVFTGHQVVQAYGREKAAIERFKQINENLYHAGWKAQFISGVIMPLMNFINNLAYVLICVVGGVFVTKRAITVGDVQAFMQYARQFSQPIAQAANIVNIIQSTVASAERIFEVLDEKEDVPDQKQAVTLPEPKGHVRFEHVSFRYKGDEPLIEDLNIDVKPGQTVAIVGPTGAGKTTLMNLLLRFYEIDGGRITIDGVDIRDLRRSDLRQLFGIVLQDTWLFHGTIKENIAYGREGASDFEIIQAAKTARADHFIRTLPDGYDTVLNEEASNISQGQKQLLTIARAILANRPILILDEATSNVDTRTEIHIQNAMRELMKGRTSFVIAHRLSTIRNADMILVMNHGRVIEKGTHEELLARKGFYADLYFSQFAGREKEMEETG</sequence>
<evidence type="ECO:0000256" key="1">
    <source>
        <dbReference type="ARBA" id="ARBA00004651"/>
    </source>
</evidence>
<dbReference type="InterPro" id="IPR036640">
    <property type="entry name" value="ABC1_TM_sf"/>
</dbReference>
<dbReference type="InterPro" id="IPR039421">
    <property type="entry name" value="Type_1_exporter"/>
</dbReference>
<evidence type="ECO:0000256" key="3">
    <source>
        <dbReference type="ARBA" id="ARBA00022475"/>
    </source>
</evidence>
<dbReference type="Pfam" id="PF00005">
    <property type="entry name" value="ABC_tran"/>
    <property type="match status" value="1"/>
</dbReference>
<feature type="transmembrane region" description="Helical" evidence="10">
    <location>
        <begin position="46"/>
        <end position="66"/>
    </location>
</feature>
<evidence type="ECO:0000256" key="6">
    <source>
        <dbReference type="ARBA" id="ARBA00022840"/>
    </source>
</evidence>
<keyword evidence="4 10" id="KW-0812">Transmembrane</keyword>
<dbReference type="PATRIC" id="fig|301148.3.peg.4201"/>
<dbReference type="AlphaFoldDB" id="A0A150MDV8"/>
<dbReference type="CDD" id="cd18547">
    <property type="entry name" value="ABC_6TM_Tm288_like"/>
    <property type="match status" value="1"/>
</dbReference>
<evidence type="ECO:0000259" key="12">
    <source>
        <dbReference type="PROSITE" id="PS50929"/>
    </source>
</evidence>
<keyword evidence="5" id="KW-0547">Nucleotide-binding</keyword>
<feature type="transmembrane region" description="Helical" evidence="10">
    <location>
        <begin position="181"/>
        <end position="198"/>
    </location>
</feature>
<dbReference type="Gene3D" id="3.40.50.300">
    <property type="entry name" value="P-loop containing nucleotide triphosphate hydrolases"/>
    <property type="match status" value="1"/>
</dbReference>
<organism evidence="13 14">
    <name type="scientific">Caldibacillus debilis</name>
    <dbReference type="NCBI Taxonomy" id="301148"/>
    <lineage>
        <taxon>Bacteria</taxon>
        <taxon>Bacillati</taxon>
        <taxon>Bacillota</taxon>
        <taxon>Bacilli</taxon>
        <taxon>Bacillales</taxon>
        <taxon>Bacillaceae</taxon>
        <taxon>Caldibacillus</taxon>
    </lineage>
</organism>
<dbReference type="InterPro" id="IPR017871">
    <property type="entry name" value="ABC_transporter-like_CS"/>
</dbReference>
<dbReference type="RefSeq" id="WP_061567922.1">
    <property type="nucleotide sequence ID" value="NZ_LQYT01000008.1"/>
</dbReference>
<dbReference type="EMBL" id="LQYT01000008">
    <property type="protein sequence ID" value="KYD22750.1"/>
    <property type="molecule type" value="Genomic_DNA"/>
</dbReference>
<dbReference type="SUPFAM" id="SSF90123">
    <property type="entry name" value="ABC transporter transmembrane region"/>
    <property type="match status" value="1"/>
</dbReference>
<evidence type="ECO:0000313" key="14">
    <source>
        <dbReference type="Proteomes" id="UP000075683"/>
    </source>
</evidence>
<dbReference type="Gene3D" id="1.20.1560.10">
    <property type="entry name" value="ABC transporter type 1, transmembrane domain"/>
    <property type="match status" value="1"/>
</dbReference>
<comment type="caution">
    <text evidence="13">The sequence shown here is derived from an EMBL/GenBank/DDBJ whole genome shotgun (WGS) entry which is preliminary data.</text>
</comment>
<dbReference type="SMART" id="SM00382">
    <property type="entry name" value="AAA"/>
    <property type="match status" value="1"/>
</dbReference>
<feature type="transmembrane region" description="Helical" evidence="10">
    <location>
        <begin position="296"/>
        <end position="314"/>
    </location>
</feature>
<dbReference type="OrthoDB" id="9770415at2"/>
<dbReference type="PROSITE" id="PS50929">
    <property type="entry name" value="ABC_TM1F"/>
    <property type="match status" value="1"/>
</dbReference>
<accession>A0A150MDV8</accession>
<dbReference type="FunFam" id="1.20.1560.10:FF:000011">
    <property type="entry name" value="Multidrug ABC transporter ATP-binding protein"/>
    <property type="match status" value="1"/>
</dbReference>
<feature type="transmembrane region" description="Helical" evidence="10">
    <location>
        <begin position="204"/>
        <end position="222"/>
    </location>
</feature>
<evidence type="ECO:0008006" key="15">
    <source>
        <dbReference type="Google" id="ProtNLM"/>
    </source>
</evidence>